<evidence type="ECO:0000313" key="3">
    <source>
        <dbReference type="Proteomes" id="UP001374579"/>
    </source>
</evidence>
<comment type="caution">
    <text evidence="2">The sequence shown here is derived from an EMBL/GenBank/DDBJ whole genome shotgun (WGS) entry which is preliminary data.</text>
</comment>
<reference evidence="2 3" key="1">
    <citation type="submission" date="2024-02" db="EMBL/GenBank/DDBJ databases">
        <title>Chromosome-scale genome assembly of the rough periwinkle Littorina saxatilis.</title>
        <authorList>
            <person name="De Jode A."/>
            <person name="Faria R."/>
            <person name="Formenti G."/>
            <person name="Sims Y."/>
            <person name="Smith T.P."/>
            <person name="Tracey A."/>
            <person name="Wood J.M.D."/>
            <person name="Zagrodzka Z.B."/>
            <person name="Johannesson K."/>
            <person name="Butlin R.K."/>
            <person name="Leder E.H."/>
        </authorList>
    </citation>
    <scope>NUCLEOTIDE SEQUENCE [LARGE SCALE GENOMIC DNA]</scope>
    <source>
        <strain evidence="2">Snail1</strain>
        <tissue evidence="2">Muscle</tissue>
    </source>
</reference>
<dbReference type="Proteomes" id="UP001374579">
    <property type="component" value="Unassembled WGS sequence"/>
</dbReference>
<gene>
    <name evidence="2" type="ORF">V1264_001949</name>
</gene>
<dbReference type="PANTHER" id="PTHR33663">
    <property type="entry name" value="COILED-COIL DOMAIN-CONTAINING PROTEIN 177"/>
    <property type="match status" value="1"/>
</dbReference>
<dbReference type="EMBL" id="JBAMIC010000001">
    <property type="protein sequence ID" value="KAK7116230.1"/>
    <property type="molecule type" value="Genomic_DNA"/>
</dbReference>
<dbReference type="InterPro" id="IPR029090">
    <property type="entry name" value="DUF4659"/>
</dbReference>
<evidence type="ECO:0000256" key="1">
    <source>
        <dbReference type="SAM" id="MobiDB-lite"/>
    </source>
</evidence>
<feature type="compositionally biased region" description="Basic and acidic residues" evidence="1">
    <location>
        <begin position="143"/>
        <end position="173"/>
    </location>
</feature>
<protein>
    <submittedName>
        <fullName evidence="2">Uncharacterized protein</fullName>
    </submittedName>
</protein>
<dbReference type="PANTHER" id="PTHR33663:SF2">
    <property type="entry name" value="COILED-COIL DOMAIN-CONTAINING PROTEIN 177"/>
    <property type="match status" value="1"/>
</dbReference>
<keyword evidence="3" id="KW-1185">Reference proteome</keyword>
<proteinExistence type="predicted"/>
<organism evidence="2 3">
    <name type="scientific">Littorina saxatilis</name>
    <dbReference type="NCBI Taxonomy" id="31220"/>
    <lineage>
        <taxon>Eukaryota</taxon>
        <taxon>Metazoa</taxon>
        <taxon>Spiralia</taxon>
        <taxon>Lophotrochozoa</taxon>
        <taxon>Mollusca</taxon>
        <taxon>Gastropoda</taxon>
        <taxon>Caenogastropoda</taxon>
        <taxon>Littorinimorpha</taxon>
        <taxon>Littorinoidea</taxon>
        <taxon>Littorinidae</taxon>
        <taxon>Littorina</taxon>
    </lineage>
</organism>
<feature type="compositionally biased region" description="Low complexity" evidence="1">
    <location>
        <begin position="184"/>
        <end position="203"/>
    </location>
</feature>
<dbReference type="AlphaFoldDB" id="A0AAN9C8B9"/>
<dbReference type="Pfam" id="PF15558">
    <property type="entry name" value="DUF4659"/>
    <property type="match status" value="1"/>
</dbReference>
<accession>A0AAN9C8B9</accession>
<feature type="region of interest" description="Disordered" evidence="1">
    <location>
        <begin position="489"/>
        <end position="510"/>
    </location>
</feature>
<sequence length="592" mass="70822">MLSVDTDGEKVEKIDLYNFEEPRFENSRYCLTSPRSLEACSRLNVKPVELLYKPLTEFQEELLPQDVPLRTIYNIYDEQEQIRLRKLHLCREERGRISKDEIQEITAKGKKAGSKNVGSNITKASLERQRTAWSTGVGHKRVTKDELNKRASELQDESVKLRKELLSRKEGRPQKPTTRRPRSARPTSRQGSRTTLTRSKSTSEIYSKLPARDRKILDLMKSKREDEQQRLEVSERSRLLWEDEKKRQEALRIVMENKRRKLLARKNFTQDAQQLQESQRRQQLEEKEKHHKEENMFLRSKLTDEALYKQLKTQELKLSEKKDKELLRKSLQERNLDFQDRDAEDMMKRVDQLSKSNLTRASQRKDMGIYQDSLRKSVSNLQSRNAFELRRREQEKDTRKHEKAAHCVMELRHSQAEENLANLLETRNQQLMASHFEEEKKLEKARQSQQKLEEDMEGWRRRLLQHKRRVEKQAERAAQVNKFTRAERVRQERLAHEQEQKKKLEKLSKEQDQWRRSLRKSLTEKDRKILEIQHQKDNYISQTRSMAQMSQMLRDKVRNKYEHDTFDRKVLDAQLFAKLEQIPPAKRLSKAS</sequence>
<evidence type="ECO:0000313" key="2">
    <source>
        <dbReference type="EMBL" id="KAK7116230.1"/>
    </source>
</evidence>
<feature type="region of interest" description="Disordered" evidence="1">
    <location>
        <begin position="129"/>
        <end position="208"/>
    </location>
</feature>
<feature type="compositionally biased region" description="Basic and acidic residues" evidence="1">
    <location>
        <begin position="278"/>
        <end position="298"/>
    </location>
</feature>
<name>A0AAN9C8B9_9CAEN</name>
<feature type="region of interest" description="Disordered" evidence="1">
    <location>
        <begin position="271"/>
        <end position="298"/>
    </location>
</feature>